<dbReference type="EMBL" id="QXCT01000001">
    <property type="protein sequence ID" value="MDW9252079.1"/>
    <property type="molecule type" value="Genomic_DNA"/>
</dbReference>
<dbReference type="Proteomes" id="UP001272137">
    <property type="component" value="Unassembled WGS sequence"/>
</dbReference>
<sequence length="113" mass="12203">MRACVVRPRACCGVAGGDGKREGVARGGDRDSTSHRRRRARATRGGGARMARGASIRGRAHRVRRHARFSRPGVVRRWLNARDACRAPVGAFAPRGPCVDSAVRAARRFACVA</sequence>
<accession>A0AAW9CTU4</accession>
<feature type="compositionally biased region" description="Basic and acidic residues" evidence="1">
    <location>
        <begin position="18"/>
        <end position="34"/>
    </location>
</feature>
<organism evidence="2 3">
    <name type="scientific">Burkholderia thailandensis</name>
    <dbReference type="NCBI Taxonomy" id="57975"/>
    <lineage>
        <taxon>Bacteria</taxon>
        <taxon>Pseudomonadati</taxon>
        <taxon>Pseudomonadota</taxon>
        <taxon>Betaproteobacteria</taxon>
        <taxon>Burkholderiales</taxon>
        <taxon>Burkholderiaceae</taxon>
        <taxon>Burkholderia</taxon>
        <taxon>pseudomallei group</taxon>
    </lineage>
</organism>
<evidence type="ECO:0000313" key="2">
    <source>
        <dbReference type="EMBL" id="MDW9252079.1"/>
    </source>
</evidence>
<name>A0AAW9CTU4_BURTH</name>
<dbReference type="AlphaFoldDB" id="A0AAW9CTU4"/>
<proteinExistence type="predicted"/>
<feature type="region of interest" description="Disordered" evidence="1">
    <location>
        <begin position="15"/>
        <end position="64"/>
    </location>
</feature>
<evidence type="ECO:0000313" key="3">
    <source>
        <dbReference type="Proteomes" id="UP001272137"/>
    </source>
</evidence>
<evidence type="ECO:0000256" key="1">
    <source>
        <dbReference type="SAM" id="MobiDB-lite"/>
    </source>
</evidence>
<gene>
    <name evidence="2" type="ORF">C7S16_4703</name>
</gene>
<comment type="caution">
    <text evidence="2">The sequence shown here is derived from an EMBL/GenBank/DDBJ whole genome shotgun (WGS) entry which is preliminary data.</text>
</comment>
<reference evidence="2" key="1">
    <citation type="submission" date="2018-08" db="EMBL/GenBank/DDBJ databases">
        <title>Identification of Burkholderia cepacia strains that express a Burkholderia pseudomallei-like capsular polysaccharide.</title>
        <authorList>
            <person name="Burtnick M.N."/>
            <person name="Vongsouvath M."/>
            <person name="Newton P."/>
            <person name="Wuthiekanun V."/>
            <person name="Limmathurotsakul D."/>
            <person name="Brett P.J."/>
            <person name="Chantratita N."/>
            <person name="Dance D.A."/>
        </authorList>
    </citation>
    <scope>NUCLEOTIDE SEQUENCE</scope>
    <source>
        <strain evidence="2">SBXCC001</strain>
    </source>
</reference>
<protein>
    <submittedName>
        <fullName evidence="2">Uncharacterized protein</fullName>
    </submittedName>
</protein>